<comment type="caution">
    <text evidence="7">The sequence shown here is derived from an EMBL/GenBank/DDBJ whole genome shotgun (WGS) entry which is preliminary data.</text>
</comment>
<dbReference type="GO" id="GO:0003677">
    <property type="term" value="F:DNA binding"/>
    <property type="evidence" value="ECO:0007669"/>
    <property type="project" value="InterPro"/>
</dbReference>
<dbReference type="PANTHER" id="PTHR23403:SF1">
    <property type="entry name" value="TREHALASE"/>
    <property type="match status" value="1"/>
</dbReference>
<dbReference type="OrthoDB" id="3542292at2759"/>
<dbReference type="Gene3D" id="1.50.10.10">
    <property type="match status" value="1"/>
</dbReference>
<dbReference type="GO" id="GO:0005993">
    <property type="term" value="P:trehalose catabolic process"/>
    <property type="evidence" value="ECO:0007669"/>
    <property type="project" value="TreeGrafter"/>
</dbReference>
<sequence length="829" mass="91403">MLSHSDPNRNESQIITVKLRKGVSSLSPRPSPQPCSSRTWASRAAIQSGNPSWRAYLTSQATPKCLSIDTKVDNLPARYAHVEAAFGDDSNFQSYIHDFKVHLHHGPKVDVFQIFVKRHVRLLPNAHIADVKGDLVVMRVSNQAGLGVVNARAGDSRLMDFVVEKPSSTNPLRKRPVTCLPICELPGNTNVTEGDIVSFVDNDFGGDGQELEPVTLPQYTSTPAFLSNIRDPLVQAFSSATSPTAVGYTTSTAPSCRSLSKGSRYVEASGDTSILDRALPLAERELEWWKTNRTISVTSPSTNKTYSLAQYNVRNTVLKPESYLDDYTTVHGVSPALNSSAQADLFAELASGADTGWDYPSRWLKDVSVGLPQHSERYRRQQPLDRSLAIKAGILDLCWNATKLAFYDFNLLTNAHNTVITAATYYPVLERDLPRRVLGICAIASRYSDDPRVLLEGEDQHSAGWKWVRQLQPEKIQGRILPDCTLLTSFLKLIGLHLGCTAQVDHCFIVGVGILISLGILISQGLGLHPEDFYTRLPGLEAEMYHRTFWSFLLWEGLIAAIKGRLSITTSIDWSLDLPSGLDDADWGKSSQELAHGPPALLNISESGTGALGDQAKGAFASTKVYNDLDIASIKSLPATENHRNVDLAVVAADAGGVRQHALSCLRCSSVSPWPAGRSGCAEHAEVCVDYYVSRVDWRERCCGDYGEGKNLMSFGEVNETVDMIDLLYDAIQAGTAARGREGYYFIVTDIFALEQLTEIVETRAGSASAVDANRVGPIHAWRDKSSRFLWRQWRCRFPSEKKMGWKPVLGKEELSQSNRDEVAQWKGN</sequence>
<dbReference type="GO" id="GO:0006351">
    <property type="term" value="P:DNA-templated transcription"/>
    <property type="evidence" value="ECO:0007669"/>
    <property type="project" value="InterPro"/>
</dbReference>
<comment type="similarity">
    <text evidence="1">Belongs to the glycosyl hydrolase 37 family.</text>
</comment>
<keyword evidence="8" id="KW-1185">Reference proteome</keyword>
<proteinExistence type="inferred from homology"/>
<gene>
    <name evidence="7" type="ORF">HMN09_00152400</name>
</gene>
<dbReference type="InterPro" id="IPR001661">
    <property type="entry name" value="Glyco_hydro_37"/>
</dbReference>
<dbReference type="EC" id="3.2.1.28" evidence="2"/>
<evidence type="ECO:0000256" key="2">
    <source>
        <dbReference type="ARBA" id="ARBA00012757"/>
    </source>
</evidence>
<dbReference type="GO" id="GO:0008270">
    <property type="term" value="F:zinc ion binding"/>
    <property type="evidence" value="ECO:0007669"/>
    <property type="project" value="InterPro"/>
</dbReference>
<evidence type="ECO:0000259" key="6">
    <source>
        <dbReference type="Pfam" id="PF04082"/>
    </source>
</evidence>
<evidence type="ECO:0000256" key="5">
    <source>
        <dbReference type="ARBA" id="ARBA00031637"/>
    </source>
</evidence>
<evidence type="ECO:0000313" key="8">
    <source>
        <dbReference type="Proteomes" id="UP000613580"/>
    </source>
</evidence>
<feature type="domain" description="Xylanolytic transcriptional activator regulatory" evidence="6">
    <location>
        <begin position="440"/>
        <end position="588"/>
    </location>
</feature>
<evidence type="ECO:0000256" key="3">
    <source>
        <dbReference type="ARBA" id="ARBA00023242"/>
    </source>
</evidence>
<dbReference type="Pfam" id="PF04082">
    <property type="entry name" value="Fungal_trans"/>
    <property type="match status" value="1"/>
</dbReference>
<keyword evidence="3" id="KW-0539">Nucleus</keyword>
<dbReference type="Pfam" id="PF01204">
    <property type="entry name" value="Trehalase"/>
    <property type="match status" value="1"/>
</dbReference>
<evidence type="ECO:0000256" key="1">
    <source>
        <dbReference type="ARBA" id="ARBA00005615"/>
    </source>
</evidence>
<dbReference type="EMBL" id="JACAZE010000002">
    <property type="protein sequence ID" value="KAF7320674.1"/>
    <property type="molecule type" value="Genomic_DNA"/>
</dbReference>
<dbReference type="SUPFAM" id="SSF48208">
    <property type="entry name" value="Six-hairpin glycosidases"/>
    <property type="match status" value="1"/>
</dbReference>
<reference evidence="7" key="1">
    <citation type="submission" date="2020-05" db="EMBL/GenBank/DDBJ databases">
        <title>Mycena genomes resolve the evolution of fungal bioluminescence.</title>
        <authorList>
            <person name="Tsai I.J."/>
        </authorList>
    </citation>
    <scope>NUCLEOTIDE SEQUENCE</scope>
    <source>
        <strain evidence="7">110903Hualien_Pintung</strain>
    </source>
</reference>
<dbReference type="Proteomes" id="UP000613580">
    <property type="component" value="Unassembled WGS sequence"/>
</dbReference>
<dbReference type="InterPro" id="IPR012341">
    <property type="entry name" value="6hp_glycosidase-like_sf"/>
</dbReference>
<evidence type="ECO:0000256" key="4">
    <source>
        <dbReference type="ARBA" id="ARBA00030473"/>
    </source>
</evidence>
<accession>A0A8H6TPC1</accession>
<dbReference type="GO" id="GO:0004555">
    <property type="term" value="F:alpha,alpha-trehalase activity"/>
    <property type="evidence" value="ECO:0007669"/>
    <property type="project" value="UniProtKB-EC"/>
</dbReference>
<dbReference type="InterPro" id="IPR007219">
    <property type="entry name" value="XnlR_reg_dom"/>
</dbReference>
<organism evidence="7 8">
    <name type="scientific">Mycena chlorophos</name>
    <name type="common">Agaric fungus</name>
    <name type="synonym">Agaricus chlorophos</name>
    <dbReference type="NCBI Taxonomy" id="658473"/>
    <lineage>
        <taxon>Eukaryota</taxon>
        <taxon>Fungi</taxon>
        <taxon>Dikarya</taxon>
        <taxon>Basidiomycota</taxon>
        <taxon>Agaricomycotina</taxon>
        <taxon>Agaricomycetes</taxon>
        <taxon>Agaricomycetidae</taxon>
        <taxon>Agaricales</taxon>
        <taxon>Marasmiineae</taxon>
        <taxon>Mycenaceae</taxon>
        <taxon>Mycena</taxon>
    </lineage>
</organism>
<evidence type="ECO:0000313" key="7">
    <source>
        <dbReference type="EMBL" id="KAF7320674.1"/>
    </source>
</evidence>
<protein>
    <recommendedName>
        <fullName evidence="2">alpha,alpha-trehalase</fullName>
        <ecNumber evidence="2">3.2.1.28</ecNumber>
    </recommendedName>
    <alternativeName>
        <fullName evidence="4">Alpha,alpha-trehalase</fullName>
    </alternativeName>
    <alternativeName>
        <fullName evidence="5">Alpha,alpha-trehalose glucohydrolase</fullName>
    </alternativeName>
</protein>
<dbReference type="InterPro" id="IPR008928">
    <property type="entry name" value="6-hairpin_glycosidase_sf"/>
</dbReference>
<name>A0A8H6TPC1_MYCCL</name>
<dbReference type="PANTHER" id="PTHR23403">
    <property type="entry name" value="TREHALASE"/>
    <property type="match status" value="1"/>
</dbReference>
<dbReference type="CDD" id="cd12148">
    <property type="entry name" value="fungal_TF_MHR"/>
    <property type="match status" value="1"/>
</dbReference>
<dbReference type="AlphaFoldDB" id="A0A8H6TPC1"/>